<accession>A0A0B6ZU97</accession>
<sequence length="1151" mass="124781">IPVLASREEQQKKPIIIVQLDDSESTHGDVLDKADISFEQLSARSSQSSSGDHTSETAESGCIDWIHSEFSPDNSKDDQDLNTGTVSSIDLFSKTQTASTFEEDLSTPSPQEIMNKLRERRLNQQLDQQRTLVAENETSNAGTMSRQQPSSHEQQSIPGRVTSIDTVEGGEVEGNQEVDTNPLRMLRGGAIPIRTAGKGLAGTGNHGNRGAVALRVPQLNFSRHFSRSVTDQQMADLAREDEAAITSIPGKVSTILLTVPTDNDNVSKDCAAELTRQVEESTNPSTDVNCLEFAIAAMVEKSDAAKEPKNCSSHDLQLGQKMSFPLIVASSELSPCIDSTSPSNETLTDADESSAASKIPVQSGGEALTPPRLPPRRSKSLNENSEKIGTHLSVLPCSLRRSNSVEESNDSEAPALPPRKPHAGRTPLNVRPRERKFPLQRHFSSQDKPTSPRQMNTEAPTFKHNSHLKSSVHTVPSPPTSLTPTLSHPQPMTSAASSRQQQSSAVHSPNSPSCRQSHRHPVLNNSFMSQSLDSPTASHHLHHHHHSNSVDLPPAYDLSVNHPILSSSTVADSEPTHMLLDLHTPHLPLPLSVNLPPSSDLSAIDEPTHVSLSSLTDNKHSWSATFTSPSPLSPSFSRRQHIVSHSSQSNASPSMTRAFDKSLNNDARIRLPGLYPSYSDNQSPPADLPPAPPTPSYREKLGLEQQKPKVLRSISHTPNTQRCGSNFLTVDSASSPASYRGRSSSTNLPASHSHHTDASLTSPTHSSSHHAFHLTHRSCELDDGDDDAFFAEAPSYPHPYSQSPFHPHVPPSPKDVHQSSSVCSSTSLLHAAPNISPYQVSSTISLSNHPSKRLSPTTVSRLDLDPPPLVRRSVDSYSTPSHTQIDKHMSAPQPTSPRTSLTHTNNTVSLPVSHPAPMSPSNSRIILNNCLTTSANSVSHEPGGPQAAPQSKQKLDLPQSSRTFRVFKFPNLMRTDIVSSTSLSNSAASSADTHPRNIIASDLSPTVDYPSSSEVSPLMFASYSAASSVSYEDLRQFALDRQKNCEEIETLLKIFPDQVTVEECMTALETTQWDVTKATKYLQLKKLLSLGVADVYKCKEALTASGWNLQCAAEALLESSRAPGVPSRRSPAKPGMITSHNRPATPEIVDV</sequence>
<feature type="region of interest" description="Disordered" evidence="1">
    <location>
        <begin position="1122"/>
        <end position="1151"/>
    </location>
</feature>
<feature type="region of interest" description="Disordered" evidence="1">
    <location>
        <begin position="790"/>
        <end position="822"/>
    </location>
</feature>
<feature type="domain" description="UBA" evidence="2">
    <location>
        <begin position="1077"/>
        <end position="1119"/>
    </location>
</feature>
<feature type="compositionally biased region" description="Polar residues" evidence="1">
    <location>
        <begin position="643"/>
        <end position="655"/>
    </location>
</feature>
<proteinExistence type="predicted"/>
<feature type="compositionally biased region" description="Polar residues" evidence="1">
    <location>
        <begin position="714"/>
        <end position="731"/>
    </location>
</feature>
<feature type="region of interest" description="Disordered" evidence="1">
    <location>
        <begin position="622"/>
        <end position="658"/>
    </location>
</feature>
<name>A0A0B6ZU97_9EUPU</name>
<feature type="non-terminal residue" evidence="3">
    <location>
        <position position="1"/>
    </location>
</feature>
<evidence type="ECO:0000259" key="2">
    <source>
        <dbReference type="PROSITE" id="PS50030"/>
    </source>
</evidence>
<organism evidence="3">
    <name type="scientific">Arion vulgaris</name>
    <dbReference type="NCBI Taxonomy" id="1028688"/>
    <lineage>
        <taxon>Eukaryota</taxon>
        <taxon>Metazoa</taxon>
        <taxon>Spiralia</taxon>
        <taxon>Lophotrochozoa</taxon>
        <taxon>Mollusca</taxon>
        <taxon>Gastropoda</taxon>
        <taxon>Heterobranchia</taxon>
        <taxon>Euthyneura</taxon>
        <taxon>Panpulmonata</taxon>
        <taxon>Eupulmonata</taxon>
        <taxon>Stylommatophora</taxon>
        <taxon>Helicina</taxon>
        <taxon>Arionoidea</taxon>
        <taxon>Arionidae</taxon>
        <taxon>Arion</taxon>
    </lineage>
</organism>
<feature type="compositionally biased region" description="Polar residues" evidence="1">
    <location>
        <begin position="948"/>
        <end position="959"/>
    </location>
</feature>
<reference evidence="3" key="1">
    <citation type="submission" date="2014-12" db="EMBL/GenBank/DDBJ databases">
        <title>Insight into the proteome of Arion vulgaris.</title>
        <authorList>
            <person name="Aradska J."/>
            <person name="Bulat T."/>
            <person name="Smidak R."/>
            <person name="Sarate P."/>
            <person name="Gangsoo J."/>
            <person name="Sialana F."/>
            <person name="Bilban M."/>
            <person name="Lubec G."/>
        </authorList>
    </citation>
    <scope>NUCLEOTIDE SEQUENCE</scope>
    <source>
        <tissue evidence="3">Skin</tissue>
    </source>
</reference>
<evidence type="ECO:0000313" key="3">
    <source>
        <dbReference type="EMBL" id="CEK71335.1"/>
    </source>
</evidence>
<feature type="compositionally biased region" description="Polar residues" evidence="1">
    <location>
        <begin position="845"/>
        <end position="860"/>
    </location>
</feature>
<feature type="compositionally biased region" description="Polar residues" evidence="1">
    <location>
        <begin position="337"/>
        <end position="347"/>
    </location>
</feature>
<feature type="region of interest" description="Disordered" evidence="1">
    <location>
        <begin position="671"/>
        <end position="769"/>
    </location>
</feature>
<evidence type="ECO:0000256" key="1">
    <source>
        <dbReference type="SAM" id="MobiDB-lite"/>
    </source>
</evidence>
<dbReference type="EMBL" id="HACG01024470">
    <property type="protein sequence ID" value="CEK71335.1"/>
    <property type="molecule type" value="Transcribed_RNA"/>
</dbReference>
<protein>
    <recommendedName>
        <fullName evidence="2">UBA domain-containing protein</fullName>
    </recommendedName>
</protein>
<feature type="compositionally biased region" description="Low complexity" evidence="1">
    <location>
        <begin position="482"/>
        <end position="505"/>
    </location>
</feature>
<feature type="compositionally biased region" description="Polar residues" evidence="1">
    <location>
        <begin position="133"/>
        <end position="157"/>
    </location>
</feature>
<feature type="compositionally biased region" description="Low complexity" evidence="1">
    <location>
        <begin position="732"/>
        <end position="745"/>
    </location>
</feature>
<feature type="compositionally biased region" description="Polar residues" evidence="1">
    <location>
        <begin position="892"/>
        <end position="910"/>
    </location>
</feature>
<feature type="compositionally biased region" description="Polar residues" evidence="1">
    <location>
        <begin position="919"/>
        <end position="939"/>
    </location>
</feature>
<feature type="region of interest" description="Disordered" evidence="1">
    <location>
        <begin position="133"/>
        <end position="160"/>
    </location>
</feature>
<feature type="compositionally biased region" description="Pro residues" evidence="1">
    <location>
        <begin position="686"/>
        <end position="695"/>
    </location>
</feature>
<feature type="region of interest" description="Disordered" evidence="1">
    <location>
        <begin position="337"/>
        <end position="554"/>
    </location>
</feature>
<feature type="compositionally biased region" description="Low complexity" evidence="1">
    <location>
        <begin position="623"/>
        <end position="637"/>
    </location>
</feature>
<feature type="compositionally biased region" description="Polar residues" evidence="1">
    <location>
        <begin position="442"/>
        <end position="459"/>
    </location>
</feature>
<feature type="compositionally biased region" description="Polar residues" evidence="1">
    <location>
        <begin position="523"/>
        <end position="537"/>
    </location>
</feature>
<dbReference type="InterPro" id="IPR015940">
    <property type="entry name" value="UBA"/>
</dbReference>
<dbReference type="AlphaFoldDB" id="A0A0B6ZU97"/>
<dbReference type="PROSITE" id="PS50030">
    <property type="entry name" value="UBA"/>
    <property type="match status" value="1"/>
</dbReference>
<feature type="region of interest" description="Disordered" evidence="1">
    <location>
        <begin position="845"/>
        <end position="959"/>
    </location>
</feature>
<feature type="compositionally biased region" description="Polar residues" evidence="1">
    <location>
        <begin position="506"/>
        <end position="515"/>
    </location>
</feature>
<gene>
    <name evidence="3" type="primary">ORF77919</name>
</gene>